<name>A0AA37RWD2_9GAMM</name>
<evidence type="ECO:0000313" key="6">
    <source>
        <dbReference type="EMBL" id="GLP96525.1"/>
    </source>
</evidence>
<feature type="compositionally biased region" description="Basic and acidic residues" evidence="3">
    <location>
        <begin position="34"/>
        <end position="69"/>
    </location>
</feature>
<evidence type="ECO:0000259" key="5">
    <source>
        <dbReference type="Pfam" id="PF25973"/>
    </source>
</evidence>
<protein>
    <submittedName>
        <fullName evidence="6">RND transporter MFP subunit</fullName>
    </submittedName>
</protein>
<dbReference type="InterPro" id="IPR006143">
    <property type="entry name" value="RND_pump_MFP"/>
</dbReference>
<evidence type="ECO:0000256" key="3">
    <source>
        <dbReference type="SAM" id="MobiDB-lite"/>
    </source>
</evidence>
<gene>
    <name evidence="6" type="ORF">GCM10007895_18310</name>
</gene>
<reference evidence="6" key="2">
    <citation type="submission" date="2023-01" db="EMBL/GenBank/DDBJ databases">
        <title>Draft genome sequence of Paraferrimonas sedimenticola strain NBRC 101628.</title>
        <authorList>
            <person name="Sun Q."/>
            <person name="Mori K."/>
        </authorList>
    </citation>
    <scope>NUCLEOTIDE SEQUENCE</scope>
    <source>
        <strain evidence="6">NBRC 101628</strain>
    </source>
</reference>
<dbReference type="InterPro" id="IPR051909">
    <property type="entry name" value="MFP_Cation_Efflux"/>
</dbReference>
<dbReference type="PANTHER" id="PTHR30097">
    <property type="entry name" value="CATION EFFLUX SYSTEM PROTEIN CUSB"/>
    <property type="match status" value="1"/>
</dbReference>
<evidence type="ECO:0000313" key="7">
    <source>
        <dbReference type="Proteomes" id="UP001161422"/>
    </source>
</evidence>
<dbReference type="Gene3D" id="1.10.287.470">
    <property type="entry name" value="Helix hairpin bin"/>
    <property type="match status" value="1"/>
</dbReference>
<dbReference type="GO" id="GO:0060003">
    <property type="term" value="P:copper ion export"/>
    <property type="evidence" value="ECO:0007669"/>
    <property type="project" value="TreeGrafter"/>
</dbReference>
<dbReference type="GO" id="GO:0015679">
    <property type="term" value="P:plasma membrane copper ion transport"/>
    <property type="evidence" value="ECO:0007669"/>
    <property type="project" value="TreeGrafter"/>
</dbReference>
<dbReference type="RefSeq" id="WP_095505046.1">
    <property type="nucleotide sequence ID" value="NZ_BSNC01000004.1"/>
</dbReference>
<comment type="caution">
    <text evidence="6">The sequence shown here is derived from an EMBL/GenBank/DDBJ whole genome shotgun (WGS) entry which is preliminary data.</text>
</comment>
<feature type="domain" description="CusB-like beta-barrel" evidence="4">
    <location>
        <begin position="269"/>
        <end position="341"/>
    </location>
</feature>
<comment type="similarity">
    <text evidence="1">Belongs to the membrane fusion protein (MFP) (TC 8.A.1) family.</text>
</comment>
<keyword evidence="7" id="KW-1185">Reference proteome</keyword>
<dbReference type="PANTHER" id="PTHR30097:SF15">
    <property type="entry name" value="CATION EFFLUX SYSTEM PROTEIN CUSB"/>
    <property type="match status" value="1"/>
</dbReference>
<evidence type="ECO:0000259" key="4">
    <source>
        <dbReference type="Pfam" id="PF25954"/>
    </source>
</evidence>
<proteinExistence type="inferred from homology"/>
<sequence length="423" mass="46736">MNKKFIAFLIAGLLNSPAGIASERLHSHTSPKASNHEHHSEAHEHHSETHEQNNEGEKEHAHSGHKHDTPTTSGEVEPHIERDEHGHDGAVTLAPNQMTQADIVVETLSLQEIDYQLYAPGEILTNGYASYRVSPRVPSVVLKRHIGLGEHVKKGQALVTLFSESVANAQAEFRKLWPDWKRVKSLGQKTVGAQRYVEAKSNLEAIEATLLAIGLTEDDFENLKSQSTASLGEYTLRAEIDGSVLADEFEQGQRIEAGDSLILIADEKKLWVEAHLPPNLRLSLKAGEKAEVRSADIRLDAVISQEAHTIDPVTRTRLVRLLVDNVSHQLHPGQFAEVFFNVKSEHSVIAVPESALIRDEHGDWTVFVEDHPGEFNPIEVELGQSYGDVREIIGIEPGTRVVTEGAFFVASQIAKGGFDPHNH</sequence>
<dbReference type="Gene3D" id="2.40.30.170">
    <property type="match status" value="1"/>
</dbReference>
<dbReference type="GO" id="GO:0046914">
    <property type="term" value="F:transition metal ion binding"/>
    <property type="evidence" value="ECO:0007669"/>
    <property type="project" value="TreeGrafter"/>
</dbReference>
<keyword evidence="2" id="KW-0813">Transport</keyword>
<dbReference type="GO" id="GO:0016020">
    <property type="term" value="C:membrane"/>
    <property type="evidence" value="ECO:0007669"/>
    <property type="project" value="InterPro"/>
</dbReference>
<accession>A0AA37RWD2</accession>
<dbReference type="GO" id="GO:0030288">
    <property type="term" value="C:outer membrane-bounded periplasmic space"/>
    <property type="evidence" value="ECO:0007669"/>
    <property type="project" value="TreeGrafter"/>
</dbReference>
<dbReference type="Gene3D" id="2.40.50.100">
    <property type="match status" value="1"/>
</dbReference>
<feature type="region of interest" description="Disordered" evidence="3">
    <location>
        <begin position="26"/>
        <end position="79"/>
    </location>
</feature>
<dbReference type="Pfam" id="PF25973">
    <property type="entry name" value="BSH_CzcB"/>
    <property type="match status" value="1"/>
</dbReference>
<dbReference type="SUPFAM" id="SSF111369">
    <property type="entry name" value="HlyD-like secretion proteins"/>
    <property type="match status" value="1"/>
</dbReference>
<dbReference type="AlphaFoldDB" id="A0AA37RWD2"/>
<dbReference type="NCBIfam" id="TIGR01730">
    <property type="entry name" value="RND_mfp"/>
    <property type="match status" value="1"/>
</dbReference>
<dbReference type="Proteomes" id="UP001161422">
    <property type="component" value="Unassembled WGS sequence"/>
</dbReference>
<dbReference type="EMBL" id="BSNC01000004">
    <property type="protein sequence ID" value="GLP96525.1"/>
    <property type="molecule type" value="Genomic_DNA"/>
</dbReference>
<organism evidence="6 7">
    <name type="scientific">Paraferrimonas sedimenticola</name>
    <dbReference type="NCBI Taxonomy" id="375674"/>
    <lineage>
        <taxon>Bacteria</taxon>
        <taxon>Pseudomonadati</taxon>
        <taxon>Pseudomonadota</taxon>
        <taxon>Gammaproteobacteria</taxon>
        <taxon>Alteromonadales</taxon>
        <taxon>Ferrimonadaceae</taxon>
        <taxon>Paraferrimonas</taxon>
    </lineage>
</organism>
<dbReference type="InterPro" id="IPR058647">
    <property type="entry name" value="BSH_CzcB-like"/>
</dbReference>
<dbReference type="GO" id="GO:0022857">
    <property type="term" value="F:transmembrane transporter activity"/>
    <property type="evidence" value="ECO:0007669"/>
    <property type="project" value="InterPro"/>
</dbReference>
<dbReference type="Gene3D" id="2.40.420.20">
    <property type="match status" value="1"/>
</dbReference>
<evidence type="ECO:0000256" key="1">
    <source>
        <dbReference type="ARBA" id="ARBA00009477"/>
    </source>
</evidence>
<feature type="domain" description="CzcB-like barrel-sandwich hybrid" evidence="5">
    <location>
        <begin position="132"/>
        <end position="266"/>
    </location>
</feature>
<dbReference type="Pfam" id="PF25954">
    <property type="entry name" value="Beta-barrel_RND_2"/>
    <property type="match status" value="1"/>
</dbReference>
<reference evidence="6" key="1">
    <citation type="journal article" date="2014" name="Int. J. Syst. Evol. Microbiol.">
        <title>Complete genome sequence of Corynebacterium casei LMG S-19264T (=DSM 44701T), isolated from a smear-ripened cheese.</title>
        <authorList>
            <consortium name="US DOE Joint Genome Institute (JGI-PGF)"/>
            <person name="Walter F."/>
            <person name="Albersmeier A."/>
            <person name="Kalinowski J."/>
            <person name="Ruckert C."/>
        </authorList>
    </citation>
    <scope>NUCLEOTIDE SEQUENCE</scope>
    <source>
        <strain evidence="6">NBRC 101628</strain>
    </source>
</reference>
<evidence type="ECO:0000256" key="2">
    <source>
        <dbReference type="ARBA" id="ARBA00022448"/>
    </source>
</evidence>
<dbReference type="InterPro" id="IPR058792">
    <property type="entry name" value="Beta-barrel_RND_2"/>
</dbReference>